<reference evidence="1" key="1">
    <citation type="journal article" date="2015" name="Front. Microbiol.">
        <title>Combining genomic sequencing methods to explore viral diversity and reveal potential virus-host interactions.</title>
        <authorList>
            <person name="Chow C.E."/>
            <person name="Winget D.M."/>
            <person name="White R.A.III."/>
            <person name="Hallam S.J."/>
            <person name="Suttle C.A."/>
        </authorList>
    </citation>
    <scope>NUCLEOTIDE SEQUENCE</scope>
    <source>
        <strain evidence="1">Oxic1_5</strain>
    </source>
</reference>
<protein>
    <submittedName>
        <fullName evidence="1">Uncharacterized protein</fullName>
    </submittedName>
</protein>
<reference evidence="1" key="2">
    <citation type="submission" date="2015-03" db="EMBL/GenBank/DDBJ databases">
        <authorList>
            <person name="Chow C.-E.T."/>
            <person name="Winget D.M."/>
            <person name="White R.A.III."/>
            <person name="Hallam S.J."/>
            <person name="Suttle C.A."/>
        </authorList>
    </citation>
    <scope>NUCLEOTIDE SEQUENCE</scope>
    <source>
        <strain evidence="1">Oxic1_5</strain>
    </source>
</reference>
<accession>A0A0F7L9B5</accession>
<name>A0A0F7L9B5_9VIRU</name>
<evidence type="ECO:0000313" key="1">
    <source>
        <dbReference type="EMBL" id="AKH47967.1"/>
    </source>
</evidence>
<sequence>MSYSPILIMKLPKPFPDIISPSYISFPFLSFSPVYCISSISSSFSPHPVEQYGLHGGFTSSEYCSQDSGSAQARTSLMSKGSLIFFWNFCQALNLISLMYIY</sequence>
<proteinExistence type="predicted"/>
<dbReference type="EMBL" id="KR029600">
    <property type="protein sequence ID" value="AKH47967.1"/>
    <property type="molecule type" value="Genomic_DNA"/>
</dbReference>
<organism evidence="1">
    <name type="scientific">uncultured marine virus</name>
    <dbReference type="NCBI Taxonomy" id="186617"/>
    <lineage>
        <taxon>Viruses</taxon>
        <taxon>environmental samples</taxon>
    </lineage>
</organism>